<dbReference type="AlphaFoldDB" id="A0A059JK51"/>
<gene>
    <name evidence="5" type="ORF">H109_00202</name>
</gene>
<dbReference type="Pfam" id="PF10187">
    <property type="entry name" value="FAM192A_Fyv6_N"/>
    <property type="match status" value="1"/>
</dbReference>
<feature type="compositionally biased region" description="Basic and acidic residues" evidence="3">
    <location>
        <begin position="30"/>
        <end position="40"/>
    </location>
</feature>
<evidence type="ECO:0000256" key="2">
    <source>
        <dbReference type="ARBA" id="ARBA00023242"/>
    </source>
</evidence>
<dbReference type="InterPro" id="IPR019331">
    <property type="entry name" value="FAM192A/Fyv6_N"/>
</dbReference>
<dbReference type="EMBL" id="AOKY01000019">
    <property type="protein sequence ID" value="KDB28058.1"/>
    <property type="molecule type" value="Genomic_DNA"/>
</dbReference>
<dbReference type="STRING" id="1215338.A0A059JK51"/>
<comment type="caution">
    <text evidence="5">The sequence shown here is derived from an EMBL/GenBank/DDBJ whole genome shotgun (WGS) entry which is preliminary data.</text>
</comment>
<feature type="region of interest" description="Disordered" evidence="3">
    <location>
        <begin position="30"/>
        <end position="49"/>
    </location>
</feature>
<proteinExistence type="predicted"/>
<feature type="compositionally biased region" description="Low complexity" evidence="3">
    <location>
        <begin position="169"/>
        <end position="180"/>
    </location>
</feature>
<protein>
    <recommendedName>
        <fullName evidence="4">FAM192A/Fyv6 N-terminal domain-containing protein</fullName>
    </recommendedName>
</protein>
<evidence type="ECO:0000259" key="4">
    <source>
        <dbReference type="Pfam" id="PF10187"/>
    </source>
</evidence>
<dbReference type="InterPro" id="IPR039845">
    <property type="entry name" value="FAM192A"/>
</dbReference>
<feature type="region of interest" description="Disordered" evidence="3">
    <location>
        <begin position="1"/>
        <end position="24"/>
    </location>
</feature>
<dbReference type="PANTHER" id="PTHR13495">
    <property type="entry name" value="NEFA-INTERACTING NUCLEAR PROTEIN NIP30"/>
    <property type="match status" value="1"/>
</dbReference>
<keyword evidence="6" id="KW-1185">Reference proteome</keyword>
<evidence type="ECO:0000256" key="3">
    <source>
        <dbReference type="SAM" id="MobiDB-lite"/>
    </source>
</evidence>
<evidence type="ECO:0000256" key="1">
    <source>
        <dbReference type="ARBA" id="ARBA00004123"/>
    </source>
</evidence>
<keyword evidence="2" id="KW-0539">Nucleus</keyword>
<name>A0A059JK51_TRIIM</name>
<dbReference type="GO" id="GO:0005634">
    <property type="term" value="C:nucleus"/>
    <property type="evidence" value="ECO:0007669"/>
    <property type="project" value="UniProtKB-SubCell"/>
</dbReference>
<reference evidence="5 6" key="1">
    <citation type="submission" date="2014-02" db="EMBL/GenBank/DDBJ databases">
        <title>The Genome Sequence of Trichophyton interdigitale MR816.</title>
        <authorList>
            <consortium name="The Broad Institute Genomics Platform"/>
            <person name="Cuomo C.A."/>
            <person name="White T.C."/>
            <person name="Graser Y."/>
            <person name="Martinez-Rossi N."/>
            <person name="Heitman J."/>
            <person name="Young S.K."/>
            <person name="Zeng Q."/>
            <person name="Gargeya S."/>
            <person name="Abouelleil A."/>
            <person name="Alvarado L."/>
            <person name="Chapman S.B."/>
            <person name="Gainer-Dewar J."/>
            <person name="Goldberg J."/>
            <person name="Griggs A."/>
            <person name="Gujja S."/>
            <person name="Hansen M."/>
            <person name="Howarth C."/>
            <person name="Imamovic A."/>
            <person name="Larimer J."/>
            <person name="Martinez D."/>
            <person name="Murphy C."/>
            <person name="Pearson M.D."/>
            <person name="Persinoti G."/>
            <person name="Poon T."/>
            <person name="Priest M."/>
            <person name="Roberts A.D."/>
            <person name="Saif S."/>
            <person name="Shea T.D."/>
            <person name="Sykes S.N."/>
            <person name="Wortman J."/>
            <person name="Nusbaum C."/>
            <person name="Birren B."/>
        </authorList>
    </citation>
    <scope>NUCLEOTIDE SEQUENCE [LARGE SCALE GENOMIC DNA]</scope>
    <source>
        <strain evidence="5 6">MR816</strain>
    </source>
</reference>
<evidence type="ECO:0000313" key="5">
    <source>
        <dbReference type="EMBL" id="KDB28058.1"/>
    </source>
</evidence>
<dbReference type="OrthoDB" id="75807at2759"/>
<feature type="domain" description="FAM192A/Fyv6 N-terminal" evidence="4">
    <location>
        <begin position="16"/>
        <end position="112"/>
    </location>
</feature>
<dbReference type="HOGENOM" id="CLU_067596_0_1_1"/>
<dbReference type="OMA" id="RYKLHVA"/>
<comment type="subcellular location">
    <subcellularLocation>
        <location evidence="1">Nucleus</location>
    </subcellularLocation>
</comment>
<dbReference type="PANTHER" id="PTHR13495:SF0">
    <property type="entry name" value="PSME3-INTERACTING PROTEIN"/>
    <property type="match status" value="1"/>
</dbReference>
<accession>A0A059JK51</accession>
<feature type="region of interest" description="Disordered" evidence="3">
    <location>
        <begin position="119"/>
        <end position="228"/>
    </location>
</feature>
<evidence type="ECO:0000313" key="6">
    <source>
        <dbReference type="Proteomes" id="UP000024533"/>
    </source>
</evidence>
<dbReference type="Proteomes" id="UP000024533">
    <property type="component" value="Unassembled WGS sequence"/>
</dbReference>
<sequence length="228" mass="25285">MSSGFVSAGVEGEDYEGSKPNDEWLKVKQELEDSRQRRATEGQQEGGKSLYEVLQQNKAAKQEAFEESIRLKNQFRTLDEDEVEFLDSILESTRAKEEALQKETSEKLELFHRQREEAEKALLDAETGNAAELVGPADEGDNWAISGRKRRRPKEKDGGLLGLKRRRSATAAENNNNSSTQSKDGKDKAAEEAEATQPPPIKKPEPSIPTETKASTLGLGAYSSDEDD</sequence>
<organism evidence="5 6">
    <name type="scientific">Trichophyton interdigitale (strain MR816)</name>
    <dbReference type="NCBI Taxonomy" id="1215338"/>
    <lineage>
        <taxon>Eukaryota</taxon>
        <taxon>Fungi</taxon>
        <taxon>Dikarya</taxon>
        <taxon>Ascomycota</taxon>
        <taxon>Pezizomycotina</taxon>
        <taxon>Eurotiomycetes</taxon>
        <taxon>Eurotiomycetidae</taxon>
        <taxon>Onygenales</taxon>
        <taxon>Arthrodermataceae</taxon>
        <taxon>Trichophyton</taxon>
    </lineage>
</organism>